<dbReference type="InterPro" id="IPR000415">
    <property type="entry name" value="Nitroreductase-like"/>
</dbReference>
<evidence type="ECO:0000313" key="6">
    <source>
        <dbReference type="Proteomes" id="UP001523401"/>
    </source>
</evidence>
<name>A0ABT1CHU5_9PROT</name>
<dbReference type="InterPro" id="IPR033878">
    <property type="entry name" value="NfsB-like"/>
</dbReference>
<dbReference type="Proteomes" id="UP001523401">
    <property type="component" value="Unassembled WGS sequence"/>
</dbReference>
<dbReference type="PANTHER" id="PTHR43673">
    <property type="entry name" value="NAD(P)H NITROREDUCTASE YDGI-RELATED"/>
    <property type="match status" value="1"/>
</dbReference>
<comment type="caution">
    <text evidence="5">The sequence shown here is derived from an EMBL/GenBank/DDBJ whole genome shotgun (WGS) entry which is preliminary data.</text>
</comment>
<dbReference type="InterPro" id="IPR029479">
    <property type="entry name" value="Nitroreductase"/>
</dbReference>
<gene>
    <name evidence="5" type="ORF">NF685_05850</name>
</gene>
<dbReference type="CDD" id="cd02149">
    <property type="entry name" value="NfsB-like"/>
    <property type="match status" value="1"/>
</dbReference>
<dbReference type="Pfam" id="PF00881">
    <property type="entry name" value="Nitroreductase"/>
    <property type="match status" value="1"/>
</dbReference>
<accession>A0ABT1CHU5</accession>
<sequence length="210" mass="23540">MTLIDTLSWRHAAKSMNGASVPREVLDRILEAVRLTATSSGLQPFELLVVSSAALKAKIRPVAMDQRQVEECSHLIVFAAWDRFTTERIDFMFDLTNDRRGGPNAGLEAYRAHLHRQFSITDDEAHFVQAAKQVYIALGTALIAAAEERVDSTPMEGFDNDALDELLGLRQQGLRSVVMLALGYRHDVHDWNAGLAKVRRPLDQIVRFID</sequence>
<dbReference type="Gene3D" id="3.40.109.10">
    <property type="entry name" value="NADH Oxidase"/>
    <property type="match status" value="1"/>
</dbReference>
<dbReference type="RefSeq" id="WP_222547178.1">
    <property type="nucleotide sequence ID" value="NZ_BAPW01000023.1"/>
</dbReference>
<evidence type="ECO:0000313" key="5">
    <source>
        <dbReference type="EMBL" id="MCO6159554.1"/>
    </source>
</evidence>
<evidence type="ECO:0000256" key="3">
    <source>
        <dbReference type="ARBA" id="ARBA00023002"/>
    </source>
</evidence>
<evidence type="ECO:0000256" key="2">
    <source>
        <dbReference type="ARBA" id="ARBA00022857"/>
    </source>
</evidence>
<reference evidence="5 6" key="1">
    <citation type="submission" date="2022-06" db="EMBL/GenBank/DDBJ databases">
        <title>Whole-genome of Asaia lannensis strain LMG 27011T.</title>
        <authorList>
            <person name="Sombolestani A."/>
        </authorList>
    </citation>
    <scope>NUCLEOTIDE SEQUENCE [LARGE SCALE GENOMIC DNA]</scope>
    <source>
        <strain evidence="5 6">NBRC 102526</strain>
    </source>
</reference>
<comment type="similarity">
    <text evidence="1">Belongs to the nitroreductase family.</text>
</comment>
<protein>
    <submittedName>
        <fullName evidence="5">NAD(P)H-dependent oxidoreductase</fullName>
    </submittedName>
</protein>
<keyword evidence="2" id="KW-0521">NADP</keyword>
<organism evidence="5 6">
    <name type="scientific">Asaia lannensis NBRC 102526</name>
    <dbReference type="NCBI Taxonomy" id="1307926"/>
    <lineage>
        <taxon>Bacteria</taxon>
        <taxon>Pseudomonadati</taxon>
        <taxon>Pseudomonadota</taxon>
        <taxon>Alphaproteobacteria</taxon>
        <taxon>Acetobacterales</taxon>
        <taxon>Acetobacteraceae</taxon>
        <taxon>Asaia</taxon>
    </lineage>
</organism>
<keyword evidence="6" id="KW-1185">Reference proteome</keyword>
<evidence type="ECO:0000259" key="4">
    <source>
        <dbReference type="Pfam" id="PF00881"/>
    </source>
</evidence>
<dbReference type="EMBL" id="JAMXQU010000003">
    <property type="protein sequence ID" value="MCO6159554.1"/>
    <property type="molecule type" value="Genomic_DNA"/>
</dbReference>
<dbReference type="SUPFAM" id="SSF55469">
    <property type="entry name" value="FMN-dependent nitroreductase-like"/>
    <property type="match status" value="1"/>
</dbReference>
<proteinExistence type="inferred from homology"/>
<keyword evidence="3" id="KW-0560">Oxidoreductase</keyword>
<dbReference type="PANTHER" id="PTHR43673:SF10">
    <property type="entry name" value="NADH DEHYDROGENASE_NAD(P)H NITROREDUCTASE XCC3605-RELATED"/>
    <property type="match status" value="1"/>
</dbReference>
<feature type="domain" description="Nitroreductase" evidence="4">
    <location>
        <begin position="8"/>
        <end position="184"/>
    </location>
</feature>
<evidence type="ECO:0000256" key="1">
    <source>
        <dbReference type="ARBA" id="ARBA00007118"/>
    </source>
</evidence>